<organism evidence="2 3">
    <name type="scientific">Hydrogenophilus thermoluteolus</name>
    <name type="common">Pseudomonas hydrogenothermophila</name>
    <dbReference type="NCBI Taxonomy" id="297"/>
    <lineage>
        <taxon>Bacteria</taxon>
        <taxon>Pseudomonadati</taxon>
        <taxon>Pseudomonadota</taxon>
        <taxon>Hydrogenophilia</taxon>
        <taxon>Hydrogenophilales</taxon>
        <taxon>Hydrogenophilaceae</taxon>
        <taxon>Hydrogenophilus</taxon>
    </lineage>
</organism>
<protein>
    <recommendedName>
        <fullName evidence="4">SprA-related family protein</fullName>
    </recommendedName>
</protein>
<dbReference type="AlphaFoldDB" id="A0A2Z6E0A2"/>
<gene>
    <name evidence="2" type="ORF">HPTL_1790</name>
</gene>
<dbReference type="KEGG" id="htl:HPTL_1790"/>
<evidence type="ECO:0000313" key="3">
    <source>
        <dbReference type="Proteomes" id="UP000262004"/>
    </source>
</evidence>
<dbReference type="InterPro" id="IPR021973">
    <property type="entry name" value="SprA-related"/>
</dbReference>
<dbReference type="RefSeq" id="WP_119335719.1">
    <property type="nucleotide sequence ID" value="NZ_AP018558.1"/>
</dbReference>
<dbReference type="Pfam" id="PF12118">
    <property type="entry name" value="SprA-related"/>
    <property type="match status" value="1"/>
</dbReference>
<proteinExistence type="predicted"/>
<dbReference type="Proteomes" id="UP000262004">
    <property type="component" value="Chromosome"/>
</dbReference>
<dbReference type="OrthoDB" id="9812722at2"/>
<sequence length="178" mass="18828">MVISAIYVVGSMPPSMAAQDSGFDARGATPLRQDAETAQKVARLREIDRKVRAHEAAHVAAGAGLVTRGAQFTTVRGPDGRQYAIAGDVQIDVSPGKTPEETLQKAERIRAAALAPADPSPQDRKVAAQAAQMAAQARIELAKAQQEDAKRAQNDAQPSDPTPFPVQHALARYRANGA</sequence>
<dbReference type="EMBL" id="AP018558">
    <property type="protein sequence ID" value="BBD78048.1"/>
    <property type="molecule type" value="Genomic_DNA"/>
</dbReference>
<evidence type="ECO:0008006" key="4">
    <source>
        <dbReference type="Google" id="ProtNLM"/>
    </source>
</evidence>
<name>A0A2Z6E0A2_HYDTE</name>
<evidence type="ECO:0000313" key="2">
    <source>
        <dbReference type="EMBL" id="BBD78048.1"/>
    </source>
</evidence>
<evidence type="ECO:0000256" key="1">
    <source>
        <dbReference type="SAM" id="MobiDB-lite"/>
    </source>
</evidence>
<feature type="region of interest" description="Disordered" evidence="1">
    <location>
        <begin position="138"/>
        <end position="178"/>
    </location>
</feature>
<accession>A0A2Z6E0A2</accession>
<reference evidence="2 3" key="1">
    <citation type="submission" date="2018-04" db="EMBL/GenBank/DDBJ databases">
        <title>Complete genome sequence of Hydrogenophilus thermoluteolus TH-1.</title>
        <authorList>
            <person name="Arai H."/>
        </authorList>
    </citation>
    <scope>NUCLEOTIDE SEQUENCE [LARGE SCALE GENOMIC DNA]</scope>
    <source>
        <strain evidence="2 3">TH-1</strain>
    </source>
</reference>
<keyword evidence="3" id="KW-1185">Reference proteome</keyword>